<keyword evidence="8" id="KW-0560">Oxidoreductase</keyword>
<keyword evidence="12" id="KW-0732">Signal</keyword>
<evidence type="ECO:0000256" key="5">
    <source>
        <dbReference type="ARBA" id="ARBA00022692"/>
    </source>
</evidence>
<keyword evidence="10" id="KW-0503">Monooxygenase</keyword>
<feature type="chain" id="PRO_5029809796" description="Cytochrome P450" evidence="12">
    <location>
        <begin position="27"/>
        <end position="178"/>
    </location>
</feature>
<evidence type="ECO:0000256" key="7">
    <source>
        <dbReference type="ARBA" id="ARBA00022989"/>
    </source>
</evidence>
<dbReference type="AlphaFoldDB" id="A0A7J9BFN4"/>
<dbReference type="InterPro" id="IPR001128">
    <property type="entry name" value="Cyt_P450"/>
</dbReference>
<evidence type="ECO:0000256" key="6">
    <source>
        <dbReference type="ARBA" id="ARBA00022723"/>
    </source>
</evidence>
<dbReference type="GO" id="GO:0016705">
    <property type="term" value="F:oxidoreductase activity, acting on paired donors, with incorporation or reduction of molecular oxygen"/>
    <property type="evidence" value="ECO:0007669"/>
    <property type="project" value="InterPro"/>
</dbReference>
<keyword evidence="9" id="KW-0408">Iron</keyword>
<evidence type="ECO:0000256" key="12">
    <source>
        <dbReference type="SAM" id="SignalP"/>
    </source>
</evidence>
<dbReference type="EMBL" id="JABEZY010000003">
    <property type="protein sequence ID" value="MBA0734978.1"/>
    <property type="molecule type" value="Genomic_DNA"/>
</dbReference>
<protein>
    <recommendedName>
        <fullName evidence="15">Cytochrome P450</fullName>
    </recommendedName>
</protein>
<keyword evidence="11" id="KW-0472">Membrane</keyword>
<evidence type="ECO:0000256" key="10">
    <source>
        <dbReference type="ARBA" id="ARBA00023033"/>
    </source>
</evidence>
<comment type="similarity">
    <text evidence="3">Belongs to the cytochrome P450 family.</text>
</comment>
<dbReference type="PANTHER" id="PTHR47955:SF22">
    <property type="entry name" value="CYTOCHROME P450 83B1-LIKE"/>
    <property type="match status" value="1"/>
</dbReference>
<proteinExistence type="inferred from homology"/>
<feature type="non-terminal residue" evidence="13">
    <location>
        <position position="178"/>
    </location>
</feature>
<keyword evidence="7" id="KW-1133">Transmembrane helix</keyword>
<evidence type="ECO:0000256" key="4">
    <source>
        <dbReference type="ARBA" id="ARBA00022617"/>
    </source>
</evidence>
<reference evidence="13 14" key="1">
    <citation type="journal article" date="2019" name="Genome Biol. Evol.">
        <title>Insights into the evolution of the New World diploid cottons (Gossypium, subgenus Houzingenia) based on genome sequencing.</title>
        <authorList>
            <person name="Grover C.E."/>
            <person name="Arick M.A. 2nd"/>
            <person name="Thrash A."/>
            <person name="Conover J.L."/>
            <person name="Sanders W.S."/>
            <person name="Peterson D.G."/>
            <person name="Frelichowski J.E."/>
            <person name="Scheffler J.A."/>
            <person name="Scheffler B.E."/>
            <person name="Wendel J.F."/>
        </authorList>
    </citation>
    <scope>NUCLEOTIDE SEQUENCE [LARGE SCALE GENOMIC DNA]</scope>
    <source>
        <strain evidence="13">5</strain>
        <tissue evidence="13">Leaf</tissue>
    </source>
</reference>
<keyword evidence="4" id="KW-0349">Heme</keyword>
<evidence type="ECO:0000256" key="9">
    <source>
        <dbReference type="ARBA" id="ARBA00023004"/>
    </source>
</evidence>
<dbReference type="OrthoDB" id="1470350at2759"/>
<dbReference type="Gene3D" id="1.10.630.10">
    <property type="entry name" value="Cytochrome P450"/>
    <property type="match status" value="1"/>
</dbReference>
<comment type="cofactor">
    <cofactor evidence="1">
        <name>heme</name>
        <dbReference type="ChEBI" id="CHEBI:30413"/>
    </cofactor>
</comment>
<comment type="subcellular location">
    <subcellularLocation>
        <location evidence="2">Membrane</location>
        <topology evidence="2">Single-pass membrane protein</topology>
    </subcellularLocation>
</comment>
<evidence type="ECO:0000256" key="11">
    <source>
        <dbReference type="ARBA" id="ARBA00023136"/>
    </source>
</evidence>
<sequence length="178" mass="20344">MAIVVFLVFLLPLSLLLFILLKHGNSNRLPPSPPSLPLIGHLHMQFDNSAPHIFLSKLSQKYGFLVYLRFGFKPTLVVSSAKMAKEIMKTHDLDFCSRPHQLCSHKLSYNALDLAFSPYNDYWREKRKICVVHLFSGMQQYRPIREGEVARLIEKRSKLSVDAKPVNLSEAIMCLSST</sequence>
<gene>
    <name evidence="13" type="ORF">Gogos_018863</name>
</gene>
<dbReference type="PANTHER" id="PTHR47955">
    <property type="entry name" value="CYTOCHROME P450 FAMILY 71 PROTEIN"/>
    <property type="match status" value="1"/>
</dbReference>
<comment type="caution">
    <text evidence="13">The sequence shown here is derived from an EMBL/GenBank/DDBJ whole genome shotgun (WGS) entry which is preliminary data.</text>
</comment>
<dbReference type="GO" id="GO:0004497">
    <property type="term" value="F:monooxygenase activity"/>
    <property type="evidence" value="ECO:0007669"/>
    <property type="project" value="UniProtKB-KW"/>
</dbReference>
<dbReference type="SUPFAM" id="SSF48264">
    <property type="entry name" value="Cytochrome P450"/>
    <property type="match status" value="1"/>
</dbReference>
<accession>A0A7J9BFN4</accession>
<evidence type="ECO:0008006" key="15">
    <source>
        <dbReference type="Google" id="ProtNLM"/>
    </source>
</evidence>
<evidence type="ECO:0000313" key="14">
    <source>
        <dbReference type="Proteomes" id="UP000593579"/>
    </source>
</evidence>
<dbReference type="Pfam" id="PF00067">
    <property type="entry name" value="p450"/>
    <property type="match status" value="1"/>
</dbReference>
<evidence type="ECO:0000256" key="2">
    <source>
        <dbReference type="ARBA" id="ARBA00004167"/>
    </source>
</evidence>
<name>A0A7J9BFN4_GOSGO</name>
<dbReference type="GO" id="GO:0005506">
    <property type="term" value="F:iron ion binding"/>
    <property type="evidence" value="ECO:0007669"/>
    <property type="project" value="InterPro"/>
</dbReference>
<dbReference type="InterPro" id="IPR036396">
    <property type="entry name" value="Cyt_P450_sf"/>
</dbReference>
<evidence type="ECO:0000313" key="13">
    <source>
        <dbReference type="EMBL" id="MBA0734978.1"/>
    </source>
</evidence>
<keyword evidence="6" id="KW-0479">Metal-binding</keyword>
<keyword evidence="14" id="KW-1185">Reference proteome</keyword>
<dbReference type="GO" id="GO:0020037">
    <property type="term" value="F:heme binding"/>
    <property type="evidence" value="ECO:0007669"/>
    <property type="project" value="InterPro"/>
</dbReference>
<feature type="signal peptide" evidence="12">
    <location>
        <begin position="1"/>
        <end position="26"/>
    </location>
</feature>
<dbReference type="Proteomes" id="UP000593579">
    <property type="component" value="Unassembled WGS sequence"/>
</dbReference>
<keyword evidence="5" id="KW-0812">Transmembrane</keyword>
<evidence type="ECO:0000256" key="3">
    <source>
        <dbReference type="ARBA" id="ARBA00010617"/>
    </source>
</evidence>
<evidence type="ECO:0000256" key="8">
    <source>
        <dbReference type="ARBA" id="ARBA00023002"/>
    </source>
</evidence>
<evidence type="ECO:0000256" key="1">
    <source>
        <dbReference type="ARBA" id="ARBA00001971"/>
    </source>
</evidence>
<organism evidence="13 14">
    <name type="scientific">Gossypium gossypioides</name>
    <name type="common">Mexican cotton</name>
    <name type="synonym">Selera gossypioides</name>
    <dbReference type="NCBI Taxonomy" id="34282"/>
    <lineage>
        <taxon>Eukaryota</taxon>
        <taxon>Viridiplantae</taxon>
        <taxon>Streptophyta</taxon>
        <taxon>Embryophyta</taxon>
        <taxon>Tracheophyta</taxon>
        <taxon>Spermatophyta</taxon>
        <taxon>Magnoliopsida</taxon>
        <taxon>eudicotyledons</taxon>
        <taxon>Gunneridae</taxon>
        <taxon>Pentapetalae</taxon>
        <taxon>rosids</taxon>
        <taxon>malvids</taxon>
        <taxon>Malvales</taxon>
        <taxon>Malvaceae</taxon>
        <taxon>Malvoideae</taxon>
        <taxon>Gossypium</taxon>
    </lineage>
</organism>
<dbReference type="GO" id="GO:0016020">
    <property type="term" value="C:membrane"/>
    <property type="evidence" value="ECO:0007669"/>
    <property type="project" value="UniProtKB-SubCell"/>
</dbReference>